<dbReference type="InterPro" id="IPR025979">
    <property type="entry name" value="ChrR-like_cupin_dom"/>
</dbReference>
<evidence type="ECO:0000313" key="3">
    <source>
        <dbReference type="Proteomes" id="UP000199603"/>
    </source>
</evidence>
<evidence type="ECO:0000313" key="2">
    <source>
        <dbReference type="EMBL" id="SDD34281.1"/>
    </source>
</evidence>
<protein>
    <submittedName>
        <fullName evidence="2">ChrR Cupin-like domain-containing protein</fullName>
    </submittedName>
</protein>
<dbReference type="Pfam" id="PF12973">
    <property type="entry name" value="Cupin_7"/>
    <property type="match status" value="1"/>
</dbReference>
<dbReference type="SUPFAM" id="SSF51182">
    <property type="entry name" value="RmlC-like cupins"/>
    <property type="match status" value="1"/>
</dbReference>
<evidence type="ECO:0000259" key="1">
    <source>
        <dbReference type="Pfam" id="PF12973"/>
    </source>
</evidence>
<accession>A0A1G6TYY9</accession>
<reference evidence="2 3" key="1">
    <citation type="submission" date="2016-10" db="EMBL/GenBank/DDBJ databases">
        <authorList>
            <person name="de Groot N.N."/>
        </authorList>
    </citation>
    <scope>NUCLEOTIDE SEQUENCE [LARGE SCALE GENOMIC DNA]</scope>
    <source>
        <strain evidence="2 3">DSM 16957</strain>
    </source>
</reference>
<dbReference type="OrthoDB" id="2988517at2"/>
<proteinExistence type="predicted"/>
<sequence>MTERMPADEVAPLAECARDRLRERLLSRADAGGQRAPAPWVPTFEGVEVQTLRFDPQTRQQITLWRLAPGARIPRHRHSAREECLVLEGAILHAGQRHPAGDFLVAEAGSRHQPFDSPEGALLLIRGEPVPRLGRALRWLLRRLRL</sequence>
<dbReference type="InterPro" id="IPR011051">
    <property type="entry name" value="RmlC_Cupin_sf"/>
</dbReference>
<organism evidence="2 3">
    <name type="scientific">Aquimonas voraii</name>
    <dbReference type="NCBI Taxonomy" id="265719"/>
    <lineage>
        <taxon>Bacteria</taxon>
        <taxon>Pseudomonadati</taxon>
        <taxon>Pseudomonadota</taxon>
        <taxon>Gammaproteobacteria</taxon>
        <taxon>Lysobacterales</taxon>
        <taxon>Lysobacteraceae</taxon>
        <taxon>Aquimonas</taxon>
    </lineage>
</organism>
<feature type="domain" description="ChrR-like cupin" evidence="1">
    <location>
        <begin position="34"/>
        <end position="126"/>
    </location>
</feature>
<dbReference type="EMBL" id="FNAG01000002">
    <property type="protein sequence ID" value="SDD34281.1"/>
    <property type="molecule type" value="Genomic_DNA"/>
</dbReference>
<gene>
    <name evidence="2" type="ORF">SAMN04488509_10280</name>
</gene>
<dbReference type="AlphaFoldDB" id="A0A1G6TYY9"/>
<dbReference type="STRING" id="265719.SAMN04488509_10280"/>
<dbReference type="Proteomes" id="UP000199603">
    <property type="component" value="Unassembled WGS sequence"/>
</dbReference>
<dbReference type="RefSeq" id="WP_091239664.1">
    <property type="nucleotide sequence ID" value="NZ_FNAG01000002.1"/>
</dbReference>
<keyword evidence="3" id="KW-1185">Reference proteome</keyword>
<dbReference type="Gene3D" id="2.60.120.10">
    <property type="entry name" value="Jelly Rolls"/>
    <property type="match status" value="1"/>
</dbReference>
<name>A0A1G6TYY9_9GAMM</name>
<dbReference type="InterPro" id="IPR014710">
    <property type="entry name" value="RmlC-like_jellyroll"/>
</dbReference>